<proteinExistence type="predicted"/>
<protein>
    <submittedName>
        <fullName evidence="1">Uncharacterized protein</fullName>
    </submittedName>
</protein>
<accession>A0ABD2JQW0</accession>
<organism evidence="1 2">
    <name type="scientific">Heterodera schachtii</name>
    <name type="common">Sugarbeet cyst nematode worm</name>
    <name type="synonym">Tylenchus schachtii</name>
    <dbReference type="NCBI Taxonomy" id="97005"/>
    <lineage>
        <taxon>Eukaryota</taxon>
        <taxon>Metazoa</taxon>
        <taxon>Ecdysozoa</taxon>
        <taxon>Nematoda</taxon>
        <taxon>Chromadorea</taxon>
        <taxon>Rhabditida</taxon>
        <taxon>Tylenchina</taxon>
        <taxon>Tylenchomorpha</taxon>
        <taxon>Tylenchoidea</taxon>
        <taxon>Heteroderidae</taxon>
        <taxon>Heteroderinae</taxon>
        <taxon>Heterodera</taxon>
    </lineage>
</organism>
<keyword evidence="2" id="KW-1185">Reference proteome</keyword>
<dbReference type="Proteomes" id="UP001620645">
    <property type="component" value="Unassembled WGS sequence"/>
</dbReference>
<gene>
    <name evidence="1" type="ORF">niasHS_004608</name>
</gene>
<evidence type="ECO:0000313" key="1">
    <source>
        <dbReference type="EMBL" id="KAL3093006.1"/>
    </source>
</evidence>
<dbReference type="AlphaFoldDB" id="A0ABD2JQW0"/>
<name>A0ABD2JQW0_HETSC</name>
<reference evidence="1 2" key="1">
    <citation type="submission" date="2024-10" db="EMBL/GenBank/DDBJ databases">
        <authorList>
            <person name="Kim D."/>
        </authorList>
    </citation>
    <scope>NUCLEOTIDE SEQUENCE [LARGE SCALE GENOMIC DNA]</scope>
    <source>
        <strain evidence="1">Taebaek</strain>
    </source>
</reference>
<sequence length="105" mass="11961">MALLCAAEPDCIVPVGQSNECIYMPIGPNLTCHRQDQSLMGILRYNMEYRQQIEDPSFLTQLSPAHPRSSNRPLQSSGIKGFIEFIRRQNFNGSADEWLQKVRCC</sequence>
<dbReference type="EMBL" id="JBICCN010000114">
    <property type="protein sequence ID" value="KAL3093006.1"/>
    <property type="molecule type" value="Genomic_DNA"/>
</dbReference>
<evidence type="ECO:0000313" key="2">
    <source>
        <dbReference type="Proteomes" id="UP001620645"/>
    </source>
</evidence>
<comment type="caution">
    <text evidence="1">The sequence shown here is derived from an EMBL/GenBank/DDBJ whole genome shotgun (WGS) entry which is preliminary data.</text>
</comment>